<dbReference type="EMBL" id="SRLO01000317">
    <property type="protein sequence ID" value="TNN61338.1"/>
    <property type="molecule type" value="Genomic_DNA"/>
</dbReference>
<evidence type="ECO:0000313" key="1">
    <source>
        <dbReference type="EMBL" id="TNN61338.1"/>
    </source>
</evidence>
<dbReference type="AlphaFoldDB" id="A0A4Z2H629"/>
<keyword evidence="2" id="KW-1185">Reference proteome</keyword>
<proteinExistence type="predicted"/>
<name>A0A4Z2H629_9TELE</name>
<organism evidence="1 2">
    <name type="scientific">Liparis tanakae</name>
    <name type="common">Tanaka's snailfish</name>
    <dbReference type="NCBI Taxonomy" id="230148"/>
    <lineage>
        <taxon>Eukaryota</taxon>
        <taxon>Metazoa</taxon>
        <taxon>Chordata</taxon>
        <taxon>Craniata</taxon>
        <taxon>Vertebrata</taxon>
        <taxon>Euteleostomi</taxon>
        <taxon>Actinopterygii</taxon>
        <taxon>Neopterygii</taxon>
        <taxon>Teleostei</taxon>
        <taxon>Neoteleostei</taxon>
        <taxon>Acanthomorphata</taxon>
        <taxon>Eupercaria</taxon>
        <taxon>Perciformes</taxon>
        <taxon>Cottioidei</taxon>
        <taxon>Cottales</taxon>
        <taxon>Liparidae</taxon>
        <taxon>Liparis</taxon>
    </lineage>
</organism>
<reference evidence="1 2" key="1">
    <citation type="submission" date="2019-03" db="EMBL/GenBank/DDBJ databases">
        <title>First draft genome of Liparis tanakae, snailfish: a comprehensive survey of snailfish specific genes.</title>
        <authorList>
            <person name="Kim W."/>
            <person name="Song I."/>
            <person name="Jeong J.-H."/>
            <person name="Kim D."/>
            <person name="Kim S."/>
            <person name="Ryu S."/>
            <person name="Song J.Y."/>
            <person name="Lee S.K."/>
        </authorList>
    </citation>
    <scope>NUCLEOTIDE SEQUENCE [LARGE SCALE GENOMIC DNA]</scope>
    <source>
        <tissue evidence="1">Muscle</tissue>
    </source>
</reference>
<evidence type="ECO:0000313" key="2">
    <source>
        <dbReference type="Proteomes" id="UP000314294"/>
    </source>
</evidence>
<sequence length="201" mass="21556">MPRLNEARCGCRDALPRRAAGSAHHQLHFRANHYLLKSRKSLLTVSGLGSTGQEDSSIIRAVEVSIRESCLKRKGEGALEPQERSRNRPEAIGRVGATVSLRVWKLSGESAGSFTLRVDRPSSGALHEASGGYWGKLGAESGDRAPESAGWGHITAKIRELLPGLTSLHSSLTCLKSSRAKQLPGLNWDSAEGPSTGLRQG</sequence>
<gene>
    <name evidence="1" type="ORF">EYF80_028465</name>
</gene>
<protein>
    <submittedName>
        <fullName evidence="1">Uncharacterized protein</fullName>
    </submittedName>
</protein>
<comment type="caution">
    <text evidence="1">The sequence shown here is derived from an EMBL/GenBank/DDBJ whole genome shotgun (WGS) entry which is preliminary data.</text>
</comment>
<accession>A0A4Z2H629</accession>
<dbReference type="Proteomes" id="UP000314294">
    <property type="component" value="Unassembled WGS sequence"/>
</dbReference>